<dbReference type="SUPFAM" id="SSF57863">
    <property type="entry name" value="ArfGap/RecO-like zinc finger"/>
    <property type="match status" value="1"/>
</dbReference>
<dbReference type="Pfam" id="PF01412">
    <property type="entry name" value="ArfGap"/>
    <property type="match status" value="1"/>
</dbReference>
<dbReference type="SMART" id="SM00105">
    <property type="entry name" value="ArfGap"/>
    <property type="match status" value="1"/>
</dbReference>
<dbReference type="CDD" id="cd08830">
    <property type="entry name" value="ArfGap_ArfGap1"/>
    <property type="match status" value="1"/>
</dbReference>
<evidence type="ECO:0000256" key="6">
    <source>
        <dbReference type="SAM" id="MobiDB-lite"/>
    </source>
</evidence>
<dbReference type="GO" id="GO:0008270">
    <property type="term" value="F:zinc ion binding"/>
    <property type="evidence" value="ECO:0007669"/>
    <property type="project" value="UniProtKB-KW"/>
</dbReference>
<dbReference type="PROSITE" id="PS50115">
    <property type="entry name" value="ARFGAP"/>
    <property type="match status" value="1"/>
</dbReference>
<evidence type="ECO:0000256" key="2">
    <source>
        <dbReference type="ARBA" id="ARBA00022723"/>
    </source>
</evidence>
<reference evidence="8" key="1">
    <citation type="submission" date="2021-01" db="EMBL/GenBank/DDBJ databases">
        <authorList>
            <person name="Corre E."/>
            <person name="Pelletier E."/>
            <person name="Niang G."/>
            <person name="Scheremetjew M."/>
            <person name="Finn R."/>
            <person name="Kale V."/>
            <person name="Holt S."/>
            <person name="Cochrane G."/>
            <person name="Meng A."/>
            <person name="Brown T."/>
            <person name="Cohen L."/>
        </authorList>
    </citation>
    <scope>NUCLEOTIDE SEQUENCE</scope>
    <source>
        <strain evidence="8">CCMP1510</strain>
    </source>
</reference>
<evidence type="ECO:0000259" key="7">
    <source>
        <dbReference type="PROSITE" id="PS50115"/>
    </source>
</evidence>
<dbReference type="PRINTS" id="PR00405">
    <property type="entry name" value="REVINTRACTNG"/>
</dbReference>
<feature type="region of interest" description="Disordered" evidence="6">
    <location>
        <begin position="146"/>
        <end position="165"/>
    </location>
</feature>
<proteinExistence type="predicted"/>
<dbReference type="PANTHER" id="PTHR46395">
    <property type="entry name" value="ADP-RIBOSYLATION FACTOR GTPASE-ACTIVATING PROTEIN 1"/>
    <property type="match status" value="1"/>
</dbReference>
<dbReference type="InterPro" id="IPR001164">
    <property type="entry name" value="ArfGAP_dom"/>
</dbReference>
<evidence type="ECO:0000313" key="8">
    <source>
        <dbReference type="EMBL" id="CAE0374884.1"/>
    </source>
</evidence>
<dbReference type="PANTHER" id="PTHR46395:SF1">
    <property type="entry name" value="ADP-RIBOSYLATION FACTOR GTPASE-ACTIVATING PROTEIN 1"/>
    <property type="match status" value="1"/>
</dbReference>
<feature type="compositionally biased region" description="Low complexity" evidence="6">
    <location>
        <begin position="347"/>
        <end position="360"/>
    </location>
</feature>
<dbReference type="AlphaFoldDB" id="A0A7S3NPX0"/>
<feature type="compositionally biased region" description="Basic and acidic residues" evidence="6">
    <location>
        <begin position="325"/>
        <end position="335"/>
    </location>
</feature>
<keyword evidence="1" id="KW-0343">GTPase activation</keyword>
<evidence type="ECO:0000256" key="3">
    <source>
        <dbReference type="ARBA" id="ARBA00022771"/>
    </source>
</evidence>
<accession>A0A7S3NPX0</accession>
<gene>
    <name evidence="8" type="ORF">ALAG00032_LOCUS15688</name>
</gene>
<dbReference type="GO" id="GO:0000139">
    <property type="term" value="C:Golgi membrane"/>
    <property type="evidence" value="ECO:0007669"/>
    <property type="project" value="TreeGrafter"/>
</dbReference>
<dbReference type="GO" id="GO:0032012">
    <property type="term" value="P:regulation of ARF protein signal transduction"/>
    <property type="evidence" value="ECO:0007669"/>
    <property type="project" value="TreeGrafter"/>
</dbReference>
<dbReference type="InterPro" id="IPR038508">
    <property type="entry name" value="ArfGAP_dom_sf"/>
</dbReference>
<dbReference type="EMBL" id="HBIJ01023711">
    <property type="protein sequence ID" value="CAE0374884.1"/>
    <property type="molecule type" value="Transcribed_RNA"/>
</dbReference>
<name>A0A7S3NPX0_9STRA</name>
<organism evidence="8">
    <name type="scientific">Aureoumbra lagunensis</name>
    <dbReference type="NCBI Taxonomy" id="44058"/>
    <lineage>
        <taxon>Eukaryota</taxon>
        <taxon>Sar</taxon>
        <taxon>Stramenopiles</taxon>
        <taxon>Ochrophyta</taxon>
        <taxon>Pelagophyceae</taxon>
        <taxon>Pelagomonadales</taxon>
        <taxon>Aureoumbra</taxon>
    </lineage>
</organism>
<feature type="domain" description="Arf-GAP" evidence="7">
    <location>
        <begin position="6"/>
        <end position="120"/>
    </location>
</feature>
<dbReference type="GO" id="GO:0005096">
    <property type="term" value="F:GTPase activator activity"/>
    <property type="evidence" value="ECO:0007669"/>
    <property type="project" value="UniProtKB-KW"/>
</dbReference>
<keyword evidence="4" id="KW-0862">Zinc</keyword>
<sequence>MVQMQAKDQEQVRAIPGNDRCADCGQRNPQWCSVTYGNMICLECSGFHRGLGVHISFVRSMTMDSWSEKQIQMMKCGGNKQLNEWWQKYNVRGNISTKYGSPAAILYKDRLIAKVEGKPLPTELPKQENIVATVYDTNKNGMSAGGFSGTKTGVEPLKNESESDYVARQRKLQEDARARMRAKFGQGGLSGVGSDTSYNANTGRYGNSGSTDDTMEAITGGLKRLGSSTIEVVGQLRDEETINKAKEKVLDVWEAARDRIGGSLRAQDRDAFSETGSAANSATSGWSALRGLGATIGAKVGEVARNLAAPEDEDGGLGAVLQERRSDLGSGKRMEGLGSNTAGGLGRSSSNSSLNNPSNGIDDLLADQSSRRQNCDNFDDLPSPVDSIGSRARSEPSPRPEARSPGLQRRGGSNTPTKPPRPPPKKPEQVDEDFFASYGV</sequence>
<feature type="region of interest" description="Disordered" evidence="6">
    <location>
        <begin position="325"/>
        <end position="440"/>
    </location>
</feature>
<dbReference type="InterPro" id="IPR037278">
    <property type="entry name" value="ARFGAP/RecO"/>
</dbReference>
<keyword evidence="3 5" id="KW-0863">Zinc-finger</keyword>
<evidence type="ECO:0000256" key="5">
    <source>
        <dbReference type="PROSITE-ProRule" id="PRU00288"/>
    </source>
</evidence>
<protein>
    <recommendedName>
        <fullName evidence="7">Arf-GAP domain-containing protein</fullName>
    </recommendedName>
</protein>
<feature type="compositionally biased region" description="Basic and acidic residues" evidence="6">
    <location>
        <begin position="392"/>
        <end position="402"/>
    </location>
</feature>
<keyword evidence="2" id="KW-0479">Metal-binding</keyword>
<evidence type="ECO:0000256" key="4">
    <source>
        <dbReference type="ARBA" id="ARBA00022833"/>
    </source>
</evidence>
<evidence type="ECO:0000256" key="1">
    <source>
        <dbReference type="ARBA" id="ARBA00022468"/>
    </source>
</evidence>
<dbReference type="Gene3D" id="1.10.220.150">
    <property type="entry name" value="Arf GTPase activating protein"/>
    <property type="match status" value="1"/>
</dbReference>
<dbReference type="GO" id="GO:0030100">
    <property type="term" value="P:regulation of endocytosis"/>
    <property type="evidence" value="ECO:0007669"/>
    <property type="project" value="TreeGrafter"/>
</dbReference>